<dbReference type="SMART" id="SM00180">
    <property type="entry name" value="EGF_Lam"/>
    <property type="match status" value="3"/>
</dbReference>
<dbReference type="Gene3D" id="2.60.40.10">
    <property type="entry name" value="Immunoglobulins"/>
    <property type="match status" value="1"/>
</dbReference>
<dbReference type="EMBL" id="JAODUP010000471">
    <property type="protein sequence ID" value="KAK2149022.1"/>
    <property type="molecule type" value="Genomic_DNA"/>
</dbReference>
<dbReference type="InterPro" id="IPR003961">
    <property type="entry name" value="FN3_dom"/>
</dbReference>
<evidence type="ECO:0000256" key="3">
    <source>
        <dbReference type="ARBA" id="ARBA00023157"/>
    </source>
</evidence>
<dbReference type="CDD" id="cd00063">
    <property type="entry name" value="FN3"/>
    <property type="match status" value="1"/>
</dbReference>
<keyword evidence="2" id="KW-0677">Repeat</keyword>
<keyword evidence="7" id="KW-0812">Transmembrane</keyword>
<evidence type="ECO:0000256" key="5">
    <source>
        <dbReference type="ARBA" id="ARBA00023292"/>
    </source>
</evidence>
<keyword evidence="1" id="KW-0732">Signal</keyword>
<proteinExistence type="predicted"/>
<keyword evidence="4" id="KW-0325">Glycoprotein</keyword>
<dbReference type="CDD" id="cd00055">
    <property type="entry name" value="EGF_Lam"/>
    <property type="match status" value="2"/>
</dbReference>
<protein>
    <submittedName>
        <fullName evidence="10">Uncharacterized protein</fullName>
    </submittedName>
</protein>
<evidence type="ECO:0000259" key="8">
    <source>
        <dbReference type="PROSITE" id="PS50027"/>
    </source>
</evidence>
<dbReference type="Pfam" id="PF00041">
    <property type="entry name" value="fn3"/>
    <property type="match status" value="1"/>
</dbReference>
<evidence type="ECO:0000256" key="6">
    <source>
        <dbReference type="PROSITE-ProRule" id="PRU00460"/>
    </source>
</evidence>
<dbReference type="GO" id="GO:0009888">
    <property type="term" value="P:tissue development"/>
    <property type="evidence" value="ECO:0007669"/>
    <property type="project" value="TreeGrafter"/>
</dbReference>
<evidence type="ECO:0000256" key="1">
    <source>
        <dbReference type="ARBA" id="ARBA00022729"/>
    </source>
</evidence>
<dbReference type="Proteomes" id="UP001208570">
    <property type="component" value="Unassembled WGS sequence"/>
</dbReference>
<feature type="disulfide bond" evidence="6">
    <location>
        <begin position="127"/>
        <end position="144"/>
    </location>
</feature>
<dbReference type="PANTHER" id="PTHR10574:SF406">
    <property type="entry name" value="LAMININ SUBUNIT ALPHA 5"/>
    <property type="match status" value="1"/>
</dbReference>
<keyword evidence="7" id="KW-0472">Membrane</keyword>
<dbReference type="AlphaFoldDB" id="A0AAD9J9B6"/>
<evidence type="ECO:0000259" key="9">
    <source>
        <dbReference type="PROSITE" id="PS50853"/>
    </source>
</evidence>
<evidence type="ECO:0000256" key="4">
    <source>
        <dbReference type="ARBA" id="ARBA00023180"/>
    </source>
</evidence>
<dbReference type="InterPro" id="IPR036116">
    <property type="entry name" value="FN3_sf"/>
</dbReference>
<feature type="disulfide bond" evidence="6">
    <location>
        <begin position="125"/>
        <end position="137"/>
    </location>
</feature>
<feature type="domain" description="Fibronectin type-III" evidence="9">
    <location>
        <begin position="26"/>
        <end position="119"/>
    </location>
</feature>
<keyword evidence="3 6" id="KW-1015">Disulfide bond</keyword>
<gene>
    <name evidence="10" type="ORF">LSH36_471g03014</name>
</gene>
<keyword evidence="11" id="KW-1185">Reference proteome</keyword>
<organism evidence="10 11">
    <name type="scientific">Paralvinella palmiformis</name>
    <dbReference type="NCBI Taxonomy" id="53620"/>
    <lineage>
        <taxon>Eukaryota</taxon>
        <taxon>Metazoa</taxon>
        <taxon>Spiralia</taxon>
        <taxon>Lophotrochozoa</taxon>
        <taxon>Annelida</taxon>
        <taxon>Polychaeta</taxon>
        <taxon>Sedentaria</taxon>
        <taxon>Canalipalpata</taxon>
        <taxon>Terebellida</taxon>
        <taxon>Terebelliformia</taxon>
        <taxon>Alvinellidae</taxon>
        <taxon>Paralvinella</taxon>
    </lineage>
</organism>
<dbReference type="InterPro" id="IPR002049">
    <property type="entry name" value="LE_dom"/>
</dbReference>
<feature type="transmembrane region" description="Helical" evidence="7">
    <location>
        <begin position="284"/>
        <end position="307"/>
    </location>
</feature>
<keyword evidence="5 6" id="KW-0424">Laminin EGF-like domain</keyword>
<dbReference type="PANTHER" id="PTHR10574">
    <property type="entry name" value="NETRIN/LAMININ-RELATED"/>
    <property type="match status" value="1"/>
</dbReference>
<sequence length="375" mass="42406">MNDEGPIQRCAGEDGKPHLDKFEHTSPHNITVENVSYTFILISWLPPLDNASNIINYQVKYSPHWDRKNEEVRSVPPDTLKYYLKGLMPGTIYNFYVVANYTNGHLPHSLTASQKTKGYGRDNPCLCSTWGSKSTKCNNQTGQCSCQNKYTIGRQCDSCYTGYYHHPNLGCEKCNCPNKLSNGSCAVDERGIVMCYCIPGHTGTRCQICARGYYMVRNICKPCWCNMNENPKADRICTSKGRCVSCMYNTTGDKCERCLPGYEGNALHRNCTAINTVVMAHKTIVIVAVSVTIIGILTVVIVIIFYARWRRCNNKPFSFWTVQLRDDHENVNFSAIINRHDPTSIDAELLCNDEVQFAAKEKPSLMFESGRYEKA</sequence>
<dbReference type="SMART" id="SM00060">
    <property type="entry name" value="FN3"/>
    <property type="match status" value="1"/>
</dbReference>
<dbReference type="FunFam" id="2.10.25.10:FF:000188">
    <property type="entry name" value="Laminin subunit gamma 2"/>
    <property type="match status" value="1"/>
</dbReference>
<dbReference type="SUPFAM" id="SSF49265">
    <property type="entry name" value="Fibronectin type III"/>
    <property type="match status" value="1"/>
</dbReference>
<dbReference type="SUPFAM" id="SSF57196">
    <property type="entry name" value="EGF/Laminin"/>
    <property type="match status" value="1"/>
</dbReference>
<evidence type="ECO:0000313" key="10">
    <source>
        <dbReference type="EMBL" id="KAK2149022.1"/>
    </source>
</evidence>
<reference evidence="10" key="1">
    <citation type="journal article" date="2023" name="Mol. Biol. Evol.">
        <title>Third-Generation Sequencing Reveals the Adaptive Role of the Epigenome in Three Deep-Sea Polychaetes.</title>
        <authorList>
            <person name="Perez M."/>
            <person name="Aroh O."/>
            <person name="Sun Y."/>
            <person name="Lan Y."/>
            <person name="Juniper S.K."/>
            <person name="Young C.R."/>
            <person name="Angers B."/>
            <person name="Qian P.Y."/>
        </authorList>
    </citation>
    <scope>NUCLEOTIDE SEQUENCE</scope>
    <source>
        <strain evidence="10">P08H-3</strain>
    </source>
</reference>
<dbReference type="InterPro" id="IPR013783">
    <property type="entry name" value="Ig-like_fold"/>
</dbReference>
<evidence type="ECO:0000256" key="7">
    <source>
        <dbReference type="SAM" id="Phobius"/>
    </source>
</evidence>
<dbReference type="GO" id="GO:0005604">
    <property type="term" value="C:basement membrane"/>
    <property type="evidence" value="ECO:0007669"/>
    <property type="project" value="UniProtKB-ARBA"/>
</dbReference>
<dbReference type="PROSITE" id="PS50027">
    <property type="entry name" value="EGF_LAM_2"/>
    <property type="match status" value="1"/>
</dbReference>
<dbReference type="InterPro" id="IPR050440">
    <property type="entry name" value="Laminin/Netrin_ECM"/>
</dbReference>
<dbReference type="PROSITE" id="PS01248">
    <property type="entry name" value="EGF_LAM_1"/>
    <property type="match status" value="1"/>
</dbReference>
<name>A0AAD9J9B6_9ANNE</name>
<dbReference type="GO" id="GO:0009887">
    <property type="term" value="P:animal organ morphogenesis"/>
    <property type="evidence" value="ECO:0007669"/>
    <property type="project" value="TreeGrafter"/>
</dbReference>
<dbReference type="Gene3D" id="2.10.25.10">
    <property type="entry name" value="Laminin"/>
    <property type="match status" value="3"/>
</dbReference>
<dbReference type="Pfam" id="PF00053">
    <property type="entry name" value="EGF_laminin"/>
    <property type="match status" value="3"/>
</dbReference>
<feature type="domain" description="Laminin EGF-like" evidence="8">
    <location>
        <begin position="125"/>
        <end position="173"/>
    </location>
</feature>
<comment type="caution">
    <text evidence="6">Lacks conserved residue(s) required for the propagation of feature annotation.</text>
</comment>
<dbReference type="PROSITE" id="PS50853">
    <property type="entry name" value="FN3"/>
    <property type="match status" value="1"/>
</dbReference>
<keyword evidence="7" id="KW-1133">Transmembrane helix</keyword>
<comment type="caution">
    <text evidence="10">The sequence shown here is derived from an EMBL/GenBank/DDBJ whole genome shotgun (WGS) entry which is preliminary data.</text>
</comment>
<evidence type="ECO:0000256" key="2">
    <source>
        <dbReference type="ARBA" id="ARBA00022737"/>
    </source>
</evidence>
<evidence type="ECO:0000313" key="11">
    <source>
        <dbReference type="Proteomes" id="UP001208570"/>
    </source>
</evidence>
<accession>A0AAD9J9B6</accession>